<dbReference type="AlphaFoldDB" id="A0A9D1GTJ9"/>
<reference evidence="12" key="2">
    <citation type="journal article" date="2021" name="PeerJ">
        <title>Extensive microbial diversity within the chicken gut microbiome revealed by metagenomics and culture.</title>
        <authorList>
            <person name="Gilroy R."/>
            <person name="Ravi A."/>
            <person name="Getino M."/>
            <person name="Pursley I."/>
            <person name="Horton D.L."/>
            <person name="Alikhan N.F."/>
            <person name="Baker D."/>
            <person name="Gharbi K."/>
            <person name="Hall N."/>
            <person name="Watson M."/>
            <person name="Adriaenssens E.M."/>
            <person name="Foster-Nyarko E."/>
            <person name="Jarju S."/>
            <person name="Secka A."/>
            <person name="Antonio M."/>
            <person name="Oren A."/>
            <person name="Chaudhuri R.R."/>
            <person name="La Ragione R."/>
            <person name="Hildebrand F."/>
            <person name="Pallen M.J."/>
        </authorList>
    </citation>
    <scope>NUCLEOTIDE SEQUENCE</scope>
    <source>
        <strain evidence="12">ChiW17-6978</strain>
    </source>
</reference>
<evidence type="ECO:0000313" key="13">
    <source>
        <dbReference type="Proteomes" id="UP000886758"/>
    </source>
</evidence>
<feature type="domain" description="KH type-2" evidence="11">
    <location>
        <begin position="39"/>
        <end position="111"/>
    </location>
</feature>
<dbReference type="InterPro" id="IPR009019">
    <property type="entry name" value="KH_sf_prok-type"/>
</dbReference>
<accession>A0A9D1GTJ9</accession>
<feature type="region of interest" description="Disordered" evidence="10">
    <location>
        <begin position="217"/>
        <end position="253"/>
    </location>
</feature>
<evidence type="ECO:0000256" key="4">
    <source>
        <dbReference type="ARBA" id="ARBA00022980"/>
    </source>
</evidence>
<dbReference type="PROSITE" id="PS50823">
    <property type="entry name" value="KH_TYPE_2"/>
    <property type="match status" value="1"/>
</dbReference>
<organism evidence="12 13">
    <name type="scientific">Candidatus Pelethenecus faecipullorum</name>
    <dbReference type="NCBI Taxonomy" id="2840900"/>
    <lineage>
        <taxon>Bacteria</taxon>
        <taxon>Bacillati</taxon>
        <taxon>Mycoplasmatota</taxon>
        <taxon>Mollicutes</taxon>
        <taxon>Candidatus Pelethenecus</taxon>
    </lineage>
</organism>
<reference evidence="12" key="1">
    <citation type="submission" date="2020-10" db="EMBL/GenBank/DDBJ databases">
        <authorList>
            <person name="Gilroy R."/>
        </authorList>
    </citation>
    <scope>NUCLEOTIDE SEQUENCE</scope>
    <source>
        <strain evidence="12">ChiW17-6978</strain>
    </source>
</reference>
<evidence type="ECO:0000256" key="6">
    <source>
        <dbReference type="ARBA" id="ARBA00024998"/>
    </source>
</evidence>
<keyword evidence="2 8" id="KW-0699">rRNA-binding</keyword>
<sequence>MGQKVSPIGLRVGINRDWDAAWYASKTDVADLLLEDLKIREYLANVYKKAAVSRVIIERLKGTNKDRVKITLYTGKPGIVIGHEAETKNKVVKQLAYMTKKEIILNVVEVKKPELDATLVAKSIAEQLEARASFRRVQKVAIQRALKAGAKGAKTLISGRLGGAEMARSEGYNEGQVPLQTLRADVDYAVAEAHTTYGKLGVKVWIYKGEIFEMAPRTLEEKKPSRTRPAKTGKKPVRDAHKEVKEESSKGGK</sequence>
<keyword evidence="4 8" id="KW-0689">Ribosomal protein</keyword>
<evidence type="ECO:0000313" key="12">
    <source>
        <dbReference type="EMBL" id="HIT50501.1"/>
    </source>
</evidence>
<dbReference type="PANTHER" id="PTHR11760">
    <property type="entry name" value="30S/40S RIBOSOMAL PROTEIN S3"/>
    <property type="match status" value="1"/>
</dbReference>
<dbReference type="InterPro" id="IPR004044">
    <property type="entry name" value="KH_dom_type_2"/>
</dbReference>
<dbReference type="InterPro" id="IPR001351">
    <property type="entry name" value="Ribosomal_uS3_C"/>
</dbReference>
<evidence type="ECO:0000259" key="11">
    <source>
        <dbReference type="PROSITE" id="PS50823"/>
    </source>
</evidence>
<evidence type="ECO:0000256" key="8">
    <source>
        <dbReference type="HAMAP-Rule" id="MF_01309"/>
    </source>
</evidence>
<dbReference type="PROSITE" id="PS00548">
    <property type="entry name" value="RIBOSOMAL_S3"/>
    <property type="match status" value="1"/>
</dbReference>
<evidence type="ECO:0000256" key="3">
    <source>
        <dbReference type="ARBA" id="ARBA00022884"/>
    </source>
</evidence>
<evidence type="ECO:0000256" key="1">
    <source>
        <dbReference type="ARBA" id="ARBA00010761"/>
    </source>
</evidence>
<dbReference type="InterPro" id="IPR005704">
    <property type="entry name" value="Ribosomal_uS3_bac-typ"/>
</dbReference>
<dbReference type="Gene3D" id="3.30.300.20">
    <property type="match status" value="1"/>
</dbReference>
<dbReference type="EMBL" id="DVLF01000178">
    <property type="protein sequence ID" value="HIT50501.1"/>
    <property type="molecule type" value="Genomic_DNA"/>
</dbReference>
<feature type="compositionally biased region" description="Basic residues" evidence="10">
    <location>
        <begin position="225"/>
        <end position="235"/>
    </location>
</feature>
<dbReference type="GO" id="GO:0003735">
    <property type="term" value="F:structural constituent of ribosome"/>
    <property type="evidence" value="ECO:0007669"/>
    <property type="project" value="InterPro"/>
</dbReference>
<dbReference type="Proteomes" id="UP000886758">
    <property type="component" value="Unassembled WGS sequence"/>
</dbReference>
<dbReference type="Gene3D" id="3.30.1140.32">
    <property type="entry name" value="Ribosomal protein S3, C-terminal domain"/>
    <property type="match status" value="1"/>
</dbReference>
<dbReference type="InterPro" id="IPR018280">
    <property type="entry name" value="Ribosomal_uS3_CS"/>
</dbReference>
<evidence type="ECO:0000256" key="7">
    <source>
        <dbReference type="ARBA" id="ARBA00035257"/>
    </source>
</evidence>
<comment type="subunit">
    <text evidence="8">Part of the 30S ribosomal subunit. Forms a tight complex with proteins S10 and S14.</text>
</comment>
<dbReference type="GO" id="GO:0022627">
    <property type="term" value="C:cytosolic small ribosomal subunit"/>
    <property type="evidence" value="ECO:0007669"/>
    <property type="project" value="TreeGrafter"/>
</dbReference>
<comment type="function">
    <text evidence="6 8">Binds the lower part of the 30S subunit head. Binds mRNA in the 70S ribosome, positioning it for translation.</text>
</comment>
<dbReference type="GO" id="GO:0003729">
    <property type="term" value="F:mRNA binding"/>
    <property type="evidence" value="ECO:0007669"/>
    <property type="project" value="UniProtKB-UniRule"/>
</dbReference>
<dbReference type="CDD" id="cd02412">
    <property type="entry name" value="KH-II_30S_S3"/>
    <property type="match status" value="1"/>
</dbReference>
<dbReference type="SUPFAM" id="SSF54814">
    <property type="entry name" value="Prokaryotic type KH domain (KH-domain type II)"/>
    <property type="match status" value="1"/>
</dbReference>
<comment type="similarity">
    <text evidence="1 8 9">Belongs to the universal ribosomal protein uS3 family.</text>
</comment>
<dbReference type="InterPro" id="IPR015946">
    <property type="entry name" value="KH_dom-like_a/b"/>
</dbReference>
<keyword evidence="5 8" id="KW-0687">Ribonucleoprotein</keyword>
<name>A0A9D1GTJ9_9MOLU</name>
<dbReference type="InterPro" id="IPR057258">
    <property type="entry name" value="Ribosomal_uS3"/>
</dbReference>
<dbReference type="Pfam" id="PF07650">
    <property type="entry name" value="KH_2"/>
    <property type="match status" value="1"/>
</dbReference>
<dbReference type="NCBIfam" id="TIGR01009">
    <property type="entry name" value="rpsC_bact"/>
    <property type="match status" value="1"/>
</dbReference>
<dbReference type="FunFam" id="3.30.300.20:FF:000001">
    <property type="entry name" value="30S ribosomal protein S3"/>
    <property type="match status" value="1"/>
</dbReference>
<comment type="caution">
    <text evidence="12">The sequence shown here is derived from an EMBL/GenBank/DDBJ whole genome shotgun (WGS) entry which is preliminary data.</text>
</comment>
<dbReference type="Pfam" id="PF00189">
    <property type="entry name" value="Ribosomal_S3_C"/>
    <property type="match status" value="1"/>
</dbReference>
<proteinExistence type="inferred from homology"/>
<feature type="compositionally biased region" description="Basic and acidic residues" evidence="10">
    <location>
        <begin position="236"/>
        <end position="253"/>
    </location>
</feature>
<dbReference type="PANTHER" id="PTHR11760:SF19">
    <property type="entry name" value="SMALL RIBOSOMAL SUBUNIT PROTEIN US3C"/>
    <property type="match status" value="1"/>
</dbReference>
<dbReference type="InterPro" id="IPR004087">
    <property type="entry name" value="KH_dom"/>
</dbReference>
<evidence type="ECO:0000256" key="2">
    <source>
        <dbReference type="ARBA" id="ARBA00022730"/>
    </source>
</evidence>
<dbReference type="SUPFAM" id="SSF54821">
    <property type="entry name" value="Ribosomal protein S3 C-terminal domain"/>
    <property type="match status" value="1"/>
</dbReference>
<dbReference type="HAMAP" id="MF_01309_B">
    <property type="entry name" value="Ribosomal_uS3_B"/>
    <property type="match status" value="1"/>
</dbReference>
<gene>
    <name evidence="8 12" type="primary">rpsC</name>
    <name evidence="12" type="ORF">IAD46_05680</name>
</gene>
<evidence type="ECO:0000256" key="10">
    <source>
        <dbReference type="SAM" id="MobiDB-lite"/>
    </source>
</evidence>
<keyword evidence="3 8" id="KW-0694">RNA-binding</keyword>
<dbReference type="GO" id="GO:0019843">
    <property type="term" value="F:rRNA binding"/>
    <property type="evidence" value="ECO:0007669"/>
    <property type="project" value="UniProtKB-UniRule"/>
</dbReference>
<dbReference type="GO" id="GO:0006412">
    <property type="term" value="P:translation"/>
    <property type="evidence" value="ECO:0007669"/>
    <property type="project" value="UniProtKB-UniRule"/>
</dbReference>
<evidence type="ECO:0000256" key="5">
    <source>
        <dbReference type="ARBA" id="ARBA00023274"/>
    </source>
</evidence>
<protein>
    <recommendedName>
        <fullName evidence="7 8">Small ribosomal subunit protein uS3</fullName>
    </recommendedName>
</protein>
<dbReference type="InterPro" id="IPR036419">
    <property type="entry name" value="Ribosomal_S3_C_sf"/>
</dbReference>
<evidence type="ECO:0000256" key="9">
    <source>
        <dbReference type="RuleBase" id="RU003624"/>
    </source>
</evidence>
<dbReference type="SMART" id="SM00322">
    <property type="entry name" value="KH"/>
    <property type="match status" value="1"/>
</dbReference>